<keyword evidence="5" id="KW-1185">Reference proteome</keyword>
<dbReference type="InterPro" id="IPR052969">
    <property type="entry name" value="Thr-specific_kinase-like"/>
</dbReference>
<dbReference type="RefSeq" id="WP_145184459.1">
    <property type="nucleotide sequence ID" value="NZ_CP036290.1"/>
</dbReference>
<dbReference type="SUPFAM" id="SSF53300">
    <property type="entry name" value="vWA-like"/>
    <property type="match status" value="1"/>
</dbReference>
<sequence length="471" mass="50665" precursor="true">MIPTTHLLATAALTLPFLSGAGPGAEPEFDASATFERAPTIGQEGDPGGDEKDAEGEEVDEGPRILDELATRGLMVRYGHAEHWTMQCLVLLSLGVSWHPQAAPIFVGALEGKEPRVRAFALEVLHRAQDDCLACNATPELVTVLIEESLKDRDDQFAARAEAVLGRIFPAADVDPGDRSKWRSFWRDASETYEPAPWVAPPVDPNAPKNTVSGGALDRAMDLREAGLELCFCIDATGSMGPLISATAGAAEQVTGLLNGFAPDLRVASVYYRDEEDMTGAAKVLDELTNKYSKVFKRIGNLAAEGGGDIPEAVERGLEVALDRKEVGWSLQTNKLVIIMGDAPPHPPNVPRAEALATQARERPLGFEAKKRGTGSGRTSTAAPRPFVISCIGVGQGSVESRTEESFRRIATAGGGIYAALSVGAGESQVRAASRGIVAHVLRMTFGERWEREVGEFLAIYFDYLDREYFD</sequence>
<dbReference type="InterPro" id="IPR036465">
    <property type="entry name" value="vWFA_dom_sf"/>
</dbReference>
<evidence type="ECO:0000313" key="5">
    <source>
        <dbReference type="Proteomes" id="UP000319342"/>
    </source>
</evidence>
<reference evidence="4 5" key="1">
    <citation type="submission" date="2019-02" db="EMBL/GenBank/DDBJ databases">
        <title>Deep-cultivation of Planctomycetes and their phenomic and genomic characterization uncovers novel biology.</title>
        <authorList>
            <person name="Wiegand S."/>
            <person name="Jogler M."/>
            <person name="Boedeker C."/>
            <person name="Pinto D."/>
            <person name="Vollmers J."/>
            <person name="Rivas-Marin E."/>
            <person name="Kohn T."/>
            <person name="Peeters S.H."/>
            <person name="Heuer A."/>
            <person name="Rast P."/>
            <person name="Oberbeckmann S."/>
            <person name="Bunk B."/>
            <person name="Jeske O."/>
            <person name="Meyerdierks A."/>
            <person name="Storesund J.E."/>
            <person name="Kallscheuer N."/>
            <person name="Luecker S."/>
            <person name="Lage O.M."/>
            <person name="Pohl T."/>
            <person name="Merkel B.J."/>
            <person name="Hornburger P."/>
            <person name="Mueller R.-W."/>
            <person name="Bruemmer F."/>
            <person name="Labrenz M."/>
            <person name="Spormann A.M."/>
            <person name="Op den Camp H."/>
            <person name="Overmann J."/>
            <person name="Amann R."/>
            <person name="Jetten M.S.M."/>
            <person name="Mascher T."/>
            <person name="Medema M.H."/>
            <person name="Devos D.P."/>
            <person name="Kaster A.-K."/>
            <person name="Ovreas L."/>
            <person name="Rohde M."/>
            <person name="Galperin M.Y."/>
            <person name="Jogler C."/>
        </authorList>
    </citation>
    <scope>NUCLEOTIDE SEQUENCE [LARGE SCALE GENOMIC DNA]</scope>
    <source>
        <strain evidence="4 5">Pla163</strain>
    </source>
</reference>
<proteinExistence type="predicted"/>
<dbReference type="Gene3D" id="3.40.50.410">
    <property type="entry name" value="von Willebrand factor, type A domain"/>
    <property type="match status" value="1"/>
</dbReference>
<dbReference type="InterPro" id="IPR011989">
    <property type="entry name" value="ARM-like"/>
</dbReference>
<feature type="signal peptide" evidence="2">
    <location>
        <begin position="1"/>
        <end position="21"/>
    </location>
</feature>
<evidence type="ECO:0000256" key="1">
    <source>
        <dbReference type="SAM" id="MobiDB-lite"/>
    </source>
</evidence>
<dbReference type="OrthoDB" id="9805121at2"/>
<dbReference type="PANTHER" id="PTHR47763">
    <property type="entry name" value="ALPHA-PROTEIN KINASE VWKA"/>
    <property type="match status" value="1"/>
</dbReference>
<keyword evidence="2" id="KW-0732">Signal</keyword>
<dbReference type="PROSITE" id="PS50234">
    <property type="entry name" value="VWFA"/>
    <property type="match status" value="1"/>
</dbReference>
<dbReference type="GO" id="GO:0004674">
    <property type="term" value="F:protein serine/threonine kinase activity"/>
    <property type="evidence" value="ECO:0007669"/>
    <property type="project" value="TreeGrafter"/>
</dbReference>
<dbReference type="EMBL" id="CP036290">
    <property type="protein sequence ID" value="QDU83905.1"/>
    <property type="molecule type" value="Genomic_DNA"/>
</dbReference>
<gene>
    <name evidence="4" type="ORF">Pla163_10060</name>
</gene>
<accession>A0A518CXE7</accession>
<evidence type="ECO:0000256" key="2">
    <source>
        <dbReference type="SAM" id="SignalP"/>
    </source>
</evidence>
<dbReference type="Gene3D" id="1.25.10.10">
    <property type="entry name" value="Leucine-rich Repeat Variant"/>
    <property type="match status" value="1"/>
</dbReference>
<feature type="chain" id="PRO_5022048735" description="VWFA domain-containing protein" evidence="2">
    <location>
        <begin position="22"/>
        <end position="471"/>
    </location>
</feature>
<dbReference type="Proteomes" id="UP000319342">
    <property type="component" value="Chromosome"/>
</dbReference>
<dbReference type="AlphaFoldDB" id="A0A518CXE7"/>
<evidence type="ECO:0000259" key="3">
    <source>
        <dbReference type="PROSITE" id="PS50234"/>
    </source>
</evidence>
<evidence type="ECO:0000313" key="4">
    <source>
        <dbReference type="EMBL" id="QDU83905.1"/>
    </source>
</evidence>
<feature type="domain" description="VWFA" evidence="3">
    <location>
        <begin position="229"/>
        <end position="441"/>
    </location>
</feature>
<name>A0A518CXE7_9BACT</name>
<protein>
    <recommendedName>
        <fullName evidence="3">VWFA domain-containing protein</fullName>
    </recommendedName>
</protein>
<dbReference type="GO" id="GO:0005737">
    <property type="term" value="C:cytoplasm"/>
    <property type="evidence" value="ECO:0007669"/>
    <property type="project" value="TreeGrafter"/>
</dbReference>
<organism evidence="4 5">
    <name type="scientific">Rohdeia mirabilis</name>
    <dbReference type="NCBI Taxonomy" id="2528008"/>
    <lineage>
        <taxon>Bacteria</taxon>
        <taxon>Pseudomonadati</taxon>
        <taxon>Planctomycetota</taxon>
        <taxon>Planctomycetia</taxon>
        <taxon>Planctomycetia incertae sedis</taxon>
        <taxon>Rohdeia</taxon>
    </lineage>
</organism>
<dbReference type="InterPro" id="IPR016024">
    <property type="entry name" value="ARM-type_fold"/>
</dbReference>
<dbReference type="InterPro" id="IPR002035">
    <property type="entry name" value="VWF_A"/>
</dbReference>
<feature type="region of interest" description="Disordered" evidence="1">
    <location>
        <begin position="38"/>
        <end position="62"/>
    </location>
</feature>
<dbReference type="PANTHER" id="PTHR47763:SF1">
    <property type="entry name" value="DUF659 DOMAIN-CONTAINING PROTEIN"/>
    <property type="match status" value="1"/>
</dbReference>
<dbReference type="SUPFAM" id="SSF48371">
    <property type="entry name" value="ARM repeat"/>
    <property type="match status" value="1"/>
</dbReference>